<dbReference type="GO" id="GO:0070006">
    <property type="term" value="F:metalloaminopeptidase activity"/>
    <property type="evidence" value="ECO:0007669"/>
    <property type="project" value="TreeGrafter"/>
</dbReference>
<dbReference type="Pfam" id="PF17900">
    <property type="entry name" value="Peptidase_M1_N"/>
    <property type="match status" value="1"/>
</dbReference>
<evidence type="ECO:0000256" key="5">
    <source>
        <dbReference type="ARBA" id="ARBA00022723"/>
    </source>
</evidence>
<dbReference type="GO" id="GO:0008270">
    <property type="term" value="F:zinc ion binding"/>
    <property type="evidence" value="ECO:0007669"/>
    <property type="project" value="InterPro"/>
</dbReference>
<keyword evidence="7" id="KW-0862">Zinc</keyword>
<dbReference type="GO" id="GO:0042277">
    <property type="term" value="F:peptide binding"/>
    <property type="evidence" value="ECO:0007669"/>
    <property type="project" value="TreeGrafter"/>
</dbReference>
<evidence type="ECO:0000256" key="6">
    <source>
        <dbReference type="ARBA" id="ARBA00022801"/>
    </source>
</evidence>
<evidence type="ECO:0000256" key="4">
    <source>
        <dbReference type="ARBA" id="ARBA00022670"/>
    </source>
</evidence>
<dbReference type="GO" id="GO:0043171">
    <property type="term" value="P:peptide catabolic process"/>
    <property type="evidence" value="ECO:0007669"/>
    <property type="project" value="TreeGrafter"/>
</dbReference>
<dbReference type="PANTHER" id="PTHR11533">
    <property type="entry name" value="PROTEASE M1 ZINC METALLOPROTEASE"/>
    <property type="match status" value="1"/>
</dbReference>
<proteinExistence type="inferred from homology"/>
<dbReference type="Gene3D" id="1.10.390.10">
    <property type="entry name" value="Neutral Protease Domain 2"/>
    <property type="match status" value="1"/>
</dbReference>
<evidence type="ECO:0000256" key="3">
    <source>
        <dbReference type="ARBA" id="ARBA00022438"/>
    </source>
</evidence>
<name>A0A2P2BZZ7_9ZZZZ</name>
<dbReference type="SUPFAM" id="SSF63737">
    <property type="entry name" value="Leukotriene A4 hydrolase N-terminal domain"/>
    <property type="match status" value="1"/>
</dbReference>
<dbReference type="GO" id="GO:0005737">
    <property type="term" value="C:cytoplasm"/>
    <property type="evidence" value="ECO:0007669"/>
    <property type="project" value="TreeGrafter"/>
</dbReference>
<evidence type="ECO:0000256" key="8">
    <source>
        <dbReference type="ARBA" id="ARBA00023049"/>
    </source>
</evidence>
<dbReference type="InterPro" id="IPR045357">
    <property type="entry name" value="Aminopeptidase_N-like_N"/>
</dbReference>
<evidence type="ECO:0000259" key="11">
    <source>
        <dbReference type="Pfam" id="PF17900"/>
    </source>
</evidence>
<evidence type="ECO:0000256" key="1">
    <source>
        <dbReference type="ARBA" id="ARBA00001947"/>
    </source>
</evidence>
<evidence type="ECO:0000256" key="7">
    <source>
        <dbReference type="ARBA" id="ARBA00022833"/>
    </source>
</evidence>
<evidence type="ECO:0000256" key="2">
    <source>
        <dbReference type="ARBA" id="ARBA00010136"/>
    </source>
</evidence>
<feature type="domain" description="Aminopeptidase N-like N-terminal" evidence="11">
    <location>
        <begin position="99"/>
        <end position="273"/>
    </location>
</feature>
<evidence type="ECO:0000259" key="10">
    <source>
        <dbReference type="Pfam" id="PF01433"/>
    </source>
</evidence>
<feature type="domain" description="Peptidase M1 membrane alanine aminopeptidase" evidence="10">
    <location>
        <begin position="312"/>
        <end position="500"/>
    </location>
</feature>
<sequence length="514" mass="56372">MTRRRSSAPAAAVPAGLRTRLGVAATLVLLAGCSSEQQAADGLERPAATATESAQDAVAPTSPPPLTEPVEQDLDLALSTPVEDSVYPDVGDPRVDALRYDLDLAWDPSTGELEGEAVIDFRATRRAPRFQLDLGRGLTVGEVSLDGDPVDFARRGKDLVVKAPIAADQRYQLSLDYVGTPVPAPAPTTRGDFSTTGFTITDAGEVWTMQEPYGAYTWYPVNDQPSDKALYDVTVHAPAPWTGISNGHLTELTTDEDGTTTSWQLTEPASSYLITLAIGDYAHSSTTTASGMRVDHWTPRGMAQHLDQVQGAAATIDWIESKLGPYPFDSLGLVVTDSMSAMETQTMVTLGNNDYVLSPAVIAHELVHQWYGDQVSPSDWRDVWLNEGMTMLMQWIYQDEHDLQPLRVSIDSARAADQGLRDQYGPPGDYDPRQFGGSNIYTTPGLMWNELRLELGDDEFYRIARSWLAENDNASVTREQIYDHWEKETGRELSDFFDAWITGRTTPKPGVPKA</sequence>
<dbReference type="GO" id="GO:0005615">
    <property type="term" value="C:extracellular space"/>
    <property type="evidence" value="ECO:0007669"/>
    <property type="project" value="TreeGrafter"/>
</dbReference>
<dbReference type="Pfam" id="PF01433">
    <property type="entry name" value="Peptidase_M1"/>
    <property type="match status" value="1"/>
</dbReference>
<organism evidence="12">
    <name type="scientific">metagenome</name>
    <dbReference type="NCBI Taxonomy" id="256318"/>
    <lineage>
        <taxon>unclassified sequences</taxon>
        <taxon>metagenomes</taxon>
    </lineage>
</organism>
<dbReference type="Gene3D" id="2.60.40.1730">
    <property type="entry name" value="tricorn interacting facor f3 domain"/>
    <property type="match status" value="1"/>
</dbReference>
<dbReference type="PANTHER" id="PTHR11533:SF174">
    <property type="entry name" value="PUROMYCIN-SENSITIVE AMINOPEPTIDASE-RELATED"/>
    <property type="match status" value="1"/>
</dbReference>
<dbReference type="InterPro" id="IPR001930">
    <property type="entry name" value="Peptidase_M1"/>
</dbReference>
<dbReference type="InterPro" id="IPR014782">
    <property type="entry name" value="Peptidase_M1_dom"/>
</dbReference>
<feature type="region of interest" description="Disordered" evidence="9">
    <location>
        <begin position="41"/>
        <end position="69"/>
    </location>
</feature>
<dbReference type="CDD" id="cd09603">
    <property type="entry name" value="M1_APN_like"/>
    <property type="match status" value="1"/>
</dbReference>
<dbReference type="InterPro" id="IPR027268">
    <property type="entry name" value="Peptidase_M4/M1_CTD_sf"/>
</dbReference>
<accession>A0A2P2BZZ7</accession>
<dbReference type="InterPro" id="IPR050344">
    <property type="entry name" value="Peptidase_M1_aminopeptidases"/>
</dbReference>
<keyword evidence="3 12" id="KW-0031">Aminopeptidase</keyword>
<dbReference type="SUPFAM" id="SSF55486">
    <property type="entry name" value="Metalloproteases ('zincins'), catalytic domain"/>
    <property type="match status" value="1"/>
</dbReference>
<keyword evidence="6" id="KW-0378">Hydrolase</keyword>
<comment type="similarity">
    <text evidence="2">Belongs to the peptidase M1 family.</text>
</comment>
<dbReference type="GO" id="GO:0006508">
    <property type="term" value="P:proteolysis"/>
    <property type="evidence" value="ECO:0007669"/>
    <property type="project" value="UniProtKB-KW"/>
</dbReference>
<evidence type="ECO:0000256" key="9">
    <source>
        <dbReference type="SAM" id="MobiDB-lite"/>
    </source>
</evidence>
<dbReference type="PRINTS" id="PR00756">
    <property type="entry name" value="ALADIPTASE"/>
</dbReference>
<reference evidence="12" key="1">
    <citation type="submission" date="2015-08" db="EMBL/GenBank/DDBJ databases">
        <authorList>
            <person name="Babu N.S."/>
            <person name="Beckwith C.J."/>
            <person name="Beseler K.G."/>
            <person name="Brison A."/>
            <person name="Carone J.V."/>
            <person name="Caskin T.P."/>
            <person name="Diamond M."/>
            <person name="Durham M.E."/>
            <person name="Foxe J.M."/>
            <person name="Go M."/>
            <person name="Henderson B.A."/>
            <person name="Jones I.B."/>
            <person name="McGettigan J.A."/>
            <person name="Micheletti S.J."/>
            <person name="Nasrallah M.E."/>
            <person name="Ortiz D."/>
            <person name="Piller C.R."/>
            <person name="Privatt S.R."/>
            <person name="Schneider S.L."/>
            <person name="Sharp S."/>
            <person name="Smith T.C."/>
            <person name="Stanton J.D."/>
            <person name="Ullery H.E."/>
            <person name="Wilson R.J."/>
            <person name="Serrano M.G."/>
            <person name="Buck G."/>
            <person name="Lee V."/>
            <person name="Wang Y."/>
            <person name="Carvalho R."/>
            <person name="Voegtly L."/>
            <person name="Shi R."/>
            <person name="Duckworth R."/>
            <person name="Johnson A."/>
            <person name="Loviza R."/>
            <person name="Walstead R."/>
            <person name="Shah Z."/>
            <person name="Kiflezghi M."/>
            <person name="Wade K."/>
            <person name="Ball S.L."/>
            <person name="Bradley K.W."/>
            <person name="Asai D.J."/>
            <person name="Bowman C.A."/>
            <person name="Russell D.A."/>
            <person name="Pope W.H."/>
            <person name="Jacobs-Sera D."/>
            <person name="Hendrix R.W."/>
            <person name="Hatfull G.F."/>
        </authorList>
    </citation>
    <scope>NUCLEOTIDE SEQUENCE</scope>
</reference>
<protein>
    <submittedName>
        <fullName evidence="12">Putative membrane alanine aminopeptidase</fullName>
    </submittedName>
</protein>
<dbReference type="GO" id="GO:0016020">
    <property type="term" value="C:membrane"/>
    <property type="evidence" value="ECO:0007669"/>
    <property type="project" value="TreeGrafter"/>
</dbReference>
<dbReference type="EMBL" id="CZKA01000017">
    <property type="protein sequence ID" value="CUR55353.1"/>
    <property type="molecule type" value="Genomic_DNA"/>
</dbReference>
<evidence type="ECO:0000313" key="12">
    <source>
        <dbReference type="EMBL" id="CUR55353.1"/>
    </source>
</evidence>
<keyword evidence="8" id="KW-0482">Metalloprotease</keyword>
<gene>
    <name evidence="12" type="ORF">NOCA2240125</name>
</gene>
<dbReference type="InterPro" id="IPR042097">
    <property type="entry name" value="Aminopeptidase_N-like_N_sf"/>
</dbReference>
<keyword evidence="4" id="KW-0645">Protease</keyword>
<keyword evidence="5" id="KW-0479">Metal-binding</keyword>
<dbReference type="PROSITE" id="PS51257">
    <property type="entry name" value="PROKAR_LIPOPROTEIN"/>
    <property type="match status" value="1"/>
</dbReference>
<dbReference type="AlphaFoldDB" id="A0A2P2BZZ7"/>
<comment type="cofactor">
    <cofactor evidence="1">
        <name>Zn(2+)</name>
        <dbReference type="ChEBI" id="CHEBI:29105"/>
    </cofactor>
</comment>